<dbReference type="EMBL" id="JAKELL010000011">
    <property type="protein sequence ID" value="KAH8995711.1"/>
    <property type="molecule type" value="Genomic_DNA"/>
</dbReference>
<evidence type="ECO:0000256" key="8">
    <source>
        <dbReference type="PROSITE-ProRule" id="PRU00339"/>
    </source>
</evidence>
<evidence type="ECO:0000256" key="3">
    <source>
        <dbReference type="ARBA" id="ARBA00005348"/>
    </source>
</evidence>
<reference evidence="10" key="1">
    <citation type="submission" date="2022-01" db="EMBL/GenBank/DDBJ databases">
        <title>Comparative genomics reveals a dynamic genome evolution in the ectomycorrhizal milk-cap (Lactarius) mushrooms.</title>
        <authorList>
            <consortium name="DOE Joint Genome Institute"/>
            <person name="Lebreton A."/>
            <person name="Tang N."/>
            <person name="Kuo A."/>
            <person name="LaButti K."/>
            <person name="Drula E."/>
            <person name="Barry K."/>
            <person name="Clum A."/>
            <person name="Lipzen A."/>
            <person name="Mousain D."/>
            <person name="Ng V."/>
            <person name="Wang R."/>
            <person name="Wang X."/>
            <person name="Dai Y."/>
            <person name="Henrissat B."/>
            <person name="Grigoriev I.V."/>
            <person name="Guerin-Laguette A."/>
            <person name="Yu F."/>
            <person name="Martin F.M."/>
        </authorList>
    </citation>
    <scope>NUCLEOTIDE SEQUENCE</scope>
    <source>
        <strain evidence="10">QP</strain>
    </source>
</reference>
<evidence type="ECO:0000256" key="5">
    <source>
        <dbReference type="ARBA" id="ARBA00022737"/>
    </source>
</evidence>
<dbReference type="Pfam" id="PF14559">
    <property type="entry name" value="TPR_19"/>
    <property type="match status" value="1"/>
</dbReference>
<protein>
    <recommendedName>
        <fullName evidence="12">TPR-like protein</fullName>
    </recommendedName>
</protein>
<dbReference type="PANTHER" id="PTHR10130:SF0">
    <property type="entry name" value="GH08708P"/>
    <property type="match status" value="1"/>
</dbReference>
<dbReference type="AlphaFoldDB" id="A0AAD4LPK0"/>
<evidence type="ECO:0000256" key="6">
    <source>
        <dbReference type="ARBA" id="ARBA00022803"/>
    </source>
</evidence>
<keyword evidence="7" id="KW-0576">Peroxisome</keyword>
<feature type="repeat" description="TPR" evidence="8">
    <location>
        <begin position="545"/>
        <end position="578"/>
    </location>
</feature>
<dbReference type="PANTHER" id="PTHR10130">
    <property type="entry name" value="PEROXISOMAL TARGETING SIGNAL 1 RECEPTOR PEX5"/>
    <property type="match status" value="1"/>
</dbReference>
<comment type="subcellular location">
    <subcellularLocation>
        <location evidence="2">Cytoplasm</location>
    </subcellularLocation>
    <subcellularLocation>
        <location evidence="1">Peroxisome</location>
    </subcellularLocation>
</comment>
<comment type="caution">
    <text evidence="10">The sequence shown here is derived from an EMBL/GenBank/DDBJ whole genome shotgun (WGS) entry which is preliminary data.</text>
</comment>
<gene>
    <name evidence="10" type="ORF">EDB92DRAFT_1845638</name>
</gene>
<organism evidence="10 11">
    <name type="scientific">Lactarius akahatsu</name>
    <dbReference type="NCBI Taxonomy" id="416441"/>
    <lineage>
        <taxon>Eukaryota</taxon>
        <taxon>Fungi</taxon>
        <taxon>Dikarya</taxon>
        <taxon>Basidiomycota</taxon>
        <taxon>Agaricomycotina</taxon>
        <taxon>Agaricomycetes</taxon>
        <taxon>Russulales</taxon>
        <taxon>Russulaceae</taxon>
        <taxon>Lactarius</taxon>
    </lineage>
</organism>
<keyword evidence="6 8" id="KW-0802">TPR repeat</keyword>
<comment type="similarity">
    <text evidence="3">Belongs to the peroxisomal targeting signal receptor family.</text>
</comment>
<evidence type="ECO:0000256" key="2">
    <source>
        <dbReference type="ARBA" id="ARBA00004496"/>
    </source>
</evidence>
<dbReference type="Pfam" id="PF13181">
    <property type="entry name" value="TPR_8"/>
    <property type="match status" value="1"/>
</dbReference>
<accession>A0AAD4LPK0</accession>
<feature type="repeat" description="TPR" evidence="8">
    <location>
        <begin position="436"/>
        <end position="469"/>
    </location>
</feature>
<dbReference type="InterPro" id="IPR024111">
    <property type="entry name" value="PEX5/PEX5L"/>
</dbReference>
<dbReference type="PROSITE" id="PS50005">
    <property type="entry name" value="TPR"/>
    <property type="match status" value="3"/>
</dbReference>
<dbReference type="InterPro" id="IPR011990">
    <property type="entry name" value="TPR-like_helical_dom_sf"/>
</dbReference>
<dbReference type="Pfam" id="PF13432">
    <property type="entry name" value="TPR_16"/>
    <property type="match status" value="1"/>
</dbReference>
<sequence length="703" mass="77355">MSLAALATGAECGPMNPLQGLTKNLDSDRGLQQDHFGANRTGSSRGGFRTAQTAPSGFEEESARFFSAGSSTSSPHSLAPSPFDLAALRSSLPAPSFNSPRTLTPVQSFHGQAPTASWATDFLQNIPKPSMDDPLEATASSQAYSAREHMGHPSFPHVLQSQLPMHTMPQMSTFGPLAQTTSPSFRSTSQMDSEQLENAFQSLEQQQKPAALTDSQVEQSQTQSATQPQEADLLARTAGLLVQSVDHERNPKFANSEFLGLMKQLRDRTAIVQGNDIVSAPPNLQLGNVVSAADPKGKGKGVPSFVPVTQGPQLQAPSSALRMAEQDVNIEPEEDANEAYFRQDNEDYTKYWEAHHTFVPSEVAPSQEWGQLQRDWEKSEATTTGVRPTAGYQFQQGNPYLLEERSNNHTMHAHVRSFAESVLHMEAAVQRDPNNPQAWFELGVRQQENERERQAISALLRALQLDPTHLPSWLALAISYTNEGDRQGTFQAVQSWIRQNERYSDIVSAFEAAHGTGSDEVDEFPKLISCLIAVARGTQGAEVDADVQIALAALLNTNEDYHRAQDCFRAALSVRPDDWLLYNRVGATLANGGRAEEALPYYYRALEINPAYIRARFNLGISCINLNRYEEAAQHILDALVLQESDGLRGLEDNRDVTSRALWDSLKTSCLQMQRADLAAMCDNQNLEGIRNQIENSSGWSAV</sequence>
<keyword evidence="4" id="KW-0963">Cytoplasm</keyword>
<evidence type="ECO:0000256" key="9">
    <source>
        <dbReference type="SAM" id="MobiDB-lite"/>
    </source>
</evidence>
<name>A0AAD4LPK0_9AGAM</name>
<feature type="region of interest" description="Disordered" evidence="9">
    <location>
        <begin position="6"/>
        <end position="78"/>
    </location>
</feature>
<keyword evidence="11" id="KW-1185">Reference proteome</keyword>
<evidence type="ECO:0000256" key="1">
    <source>
        <dbReference type="ARBA" id="ARBA00004275"/>
    </source>
</evidence>
<evidence type="ECO:0008006" key="12">
    <source>
        <dbReference type="Google" id="ProtNLM"/>
    </source>
</evidence>
<dbReference type="GO" id="GO:0005052">
    <property type="term" value="F:peroxisome matrix targeting signal-1 binding"/>
    <property type="evidence" value="ECO:0007669"/>
    <property type="project" value="TreeGrafter"/>
</dbReference>
<evidence type="ECO:0000256" key="7">
    <source>
        <dbReference type="ARBA" id="ARBA00023140"/>
    </source>
</evidence>
<feature type="region of interest" description="Disordered" evidence="9">
    <location>
        <begin position="124"/>
        <end position="230"/>
    </location>
</feature>
<dbReference type="SUPFAM" id="SSF48452">
    <property type="entry name" value="TPR-like"/>
    <property type="match status" value="1"/>
</dbReference>
<feature type="compositionally biased region" description="Low complexity" evidence="9">
    <location>
        <begin position="64"/>
        <end position="78"/>
    </location>
</feature>
<proteinExistence type="inferred from homology"/>
<evidence type="ECO:0000313" key="11">
    <source>
        <dbReference type="Proteomes" id="UP001201163"/>
    </source>
</evidence>
<feature type="repeat" description="TPR" evidence="8">
    <location>
        <begin position="579"/>
        <end position="612"/>
    </location>
</feature>
<dbReference type="GO" id="GO:0005829">
    <property type="term" value="C:cytosol"/>
    <property type="evidence" value="ECO:0007669"/>
    <property type="project" value="TreeGrafter"/>
</dbReference>
<dbReference type="GO" id="GO:0005778">
    <property type="term" value="C:peroxisomal membrane"/>
    <property type="evidence" value="ECO:0007669"/>
    <property type="project" value="TreeGrafter"/>
</dbReference>
<dbReference type="Proteomes" id="UP001201163">
    <property type="component" value="Unassembled WGS sequence"/>
</dbReference>
<dbReference type="GO" id="GO:0016560">
    <property type="term" value="P:protein import into peroxisome matrix, docking"/>
    <property type="evidence" value="ECO:0007669"/>
    <property type="project" value="TreeGrafter"/>
</dbReference>
<dbReference type="InterPro" id="IPR019734">
    <property type="entry name" value="TPR_rpt"/>
</dbReference>
<dbReference type="SMART" id="SM00028">
    <property type="entry name" value="TPR"/>
    <property type="match status" value="4"/>
</dbReference>
<evidence type="ECO:0000256" key="4">
    <source>
        <dbReference type="ARBA" id="ARBA00022490"/>
    </source>
</evidence>
<keyword evidence="5" id="KW-0677">Repeat</keyword>
<evidence type="ECO:0000313" key="10">
    <source>
        <dbReference type="EMBL" id="KAH8995711.1"/>
    </source>
</evidence>
<feature type="compositionally biased region" description="Polar residues" evidence="9">
    <location>
        <begin position="159"/>
        <end position="229"/>
    </location>
</feature>
<dbReference type="Gene3D" id="1.25.40.10">
    <property type="entry name" value="Tetratricopeptide repeat domain"/>
    <property type="match status" value="1"/>
</dbReference>